<dbReference type="InterPro" id="IPR006726">
    <property type="entry name" value="PHBA_efflux_AaeB/fusaric-R"/>
</dbReference>
<evidence type="ECO:0000313" key="8">
    <source>
        <dbReference type="EMBL" id="TWJ17585.1"/>
    </source>
</evidence>
<keyword evidence="9" id="KW-1185">Reference proteome</keyword>
<protein>
    <submittedName>
        <fullName evidence="8">Putative membrane protein YccC</fullName>
    </submittedName>
</protein>
<evidence type="ECO:0000256" key="2">
    <source>
        <dbReference type="ARBA" id="ARBA00022448"/>
    </source>
</evidence>
<keyword evidence="2" id="KW-0813">Transport</keyword>
<evidence type="ECO:0000256" key="6">
    <source>
        <dbReference type="ARBA" id="ARBA00023136"/>
    </source>
</evidence>
<dbReference type="Proteomes" id="UP000319449">
    <property type="component" value="Unassembled WGS sequence"/>
</dbReference>
<dbReference type="AlphaFoldDB" id="A0A562VI37"/>
<evidence type="ECO:0000256" key="1">
    <source>
        <dbReference type="ARBA" id="ARBA00004651"/>
    </source>
</evidence>
<dbReference type="Pfam" id="PF04632">
    <property type="entry name" value="FUSC"/>
    <property type="match status" value="1"/>
</dbReference>
<comment type="caution">
    <text evidence="8">The sequence shown here is derived from an EMBL/GenBank/DDBJ whole genome shotgun (WGS) entry which is preliminary data.</text>
</comment>
<dbReference type="GO" id="GO:0005886">
    <property type="term" value="C:plasma membrane"/>
    <property type="evidence" value="ECO:0007669"/>
    <property type="project" value="UniProtKB-SubCell"/>
</dbReference>
<feature type="transmembrane region" description="Helical" evidence="7">
    <location>
        <begin position="448"/>
        <end position="467"/>
    </location>
</feature>
<accession>A0A562VI37</accession>
<feature type="transmembrane region" description="Helical" evidence="7">
    <location>
        <begin position="105"/>
        <end position="124"/>
    </location>
</feature>
<keyword evidence="6 7" id="KW-0472">Membrane</keyword>
<keyword evidence="5 7" id="KW-1133">Transmembrane helix</keyword>
<dbReference type="GO" id="GO:0022857">
    <property type="term" value="F:transmembrane transporter activity"/>
    <property type="evidence" value="ECO:0007669"/>
    <property type="project" value="InterPro"/>
</dbReference>
<proteinExistence type="predicted"/>
<dbReference type="PANTHER" id="PTHR30509">
    <property type="entry name" value="P-HYDROXYBENZOIC ACID EFFLUX PUMP SUBUNIT-RELATED"/>
    <property type="match status" value="1"/>
</dbReference>
<feature type="transmembrane region" description="Helical" evidence="7">
    <location>
        <begin position="531"/>
        <end position="552"/>
    </location>
</feature>
<evidence type="ECO:0000256" key="3">
    <source>
        <dbReference type="ARBA" id="ARBA00022475"/>
    </source>
</evidence>
<feature type="transmembrane region" description="Helical" evidence="7">
    <location>
        <begin position="78"/>
        <end position="99"/>
    </location>
</feature>
<evidence type="ECO:0000256" key="7">
    <source>
        <dbReference type="SAM" id="Phobius"/>
    </source>
</evidence>
<feature type="transmembrane region" description="Helical" evidence="7">
    <location>
        <begin position="29"/>
        <end position="48"/>
    </location>
</feature>
<dbReference type="RefSeq" id="WP_145024153.1">
    <property type="nucleotide sequence ID" value="NZ_VLLN01000020.1"/>
</dbReference>
<dbReference type="PANTHER" id="PTHR30509:SF9">
    <property type="entry name" value="MULTIDRUG RESISTANCE PROTEIN MDTO"/>
    <property type="match status" value="1"/>
</dbReference>
<evidence type="ECO:0000256" key="4">
    <source>
        <dbReference type="ARBA" id="ARBA00022692"/>
    </source>
</evidence>
<name>A0A562VI37_9BACT</name>
<reference evidence="8 9" key="1">
    <citation type="submission" date="2019-07" db="EMBL/GenBank/DDBJ databases">
        <title>Genomic Encyclopedia of Archaeal and Bacterial Type Strains, Phase II (KMG-II): from individual species to whole genera.</title>
        <authorList>
            <person name="Goeker M."/>
        </authorList>
    </citation>
    <scope>NUCLEOTIDE SEQUENCE [LARGE SCALE GENOMIC DNA]</scope>
    <source>
        <strain evidence="8 9">ATCC BAA-1139</strain>
    </source>
</reference>
<sequence>MSVFPSSAASPWLPSLKQEAVAWGTAEGWRWIFVFKSALAALLALWLAMRFQLDQPRLAMITVFIVMRPQTGMILTKSVYRIGGTLAGVMVSLLLVSLFAQEPVLFLLGLALWVGLCTVGAAFYRDFKSYGCVLAGYSAALAGLSAAPQPNAAFSLAVTRLSEVTLGILCAGVVSDIIFPLRLSDQITSNVQNRYVEFMAFVRRSLSGTAATGELEAMQMKLVGNVLALESIRNAAFLEDPEVRSRDLKLRKLNSEFMAASTTFYSFHQLLNRLTKNALPAGEVLTDIYDSLGLVLEPTAATPQSSHAAHVAARRIAAFRAVLARKVRQARADVPALNDAQNRADFETAIELLHRFLHELHGYTRTYATLSDKEQGPKPPDDIQFATYTDPVAALLTGGKAFVSILLISVFWIATAWPHGASALSFAAVTSALFGSAPDQYRGVRHMIMGHGTGYVLALLFACFIMPSLDGFTLLSMALLPFLMIGSYVITYPRWVAIGTGYVVFFLAMLSPSNPMVFNPVGLINDGSASLLGTAIAGLVFMTLVPATGAWFNRRMAGQIRRQVVMACLDPLSGILNRFESGTYDLLHKMESTKHLADDQNQRLVAWILSVREIGRAVIHVREDAAMVQMPPWLSDQVQESIRSTARLFRRLSARHREATLDSVTLAINSIQREMEFESHTPHDRDTLRRLLASLHLMRIALLDDETVLAAATGGLPENTTEEIANAA</sequence>
<feature type="transmembrane region" description="Helical" evidence="7">
    <location>
        <begin position="495"/>
        <end position="511"/>
    </location>
</feature>
<dbReference type="OrthoDB" id="6538131at2"/>
<keyword evidence="3" id="KW-1003">Cell membrane</keyword>
<organism evidence="8 9">
    <name type="scientific">Geobacter argillaceus</name>
    <dbReference type="NCBI Taxonomy" id="345631"/>
    <lineage>
        <taxon>Bacteria</taxon>
        <taxon>Pseudomonadati</taxon>
        <taxon>Thermodesulfobacteriota</taxon>
        <taxon>Desulfuromonadia</taxon>
        <taxon>Geobacterales</taxon>
        <taxon>Geobacteraceae</taxon>
        <taxon>Geobacter</taxon>
    </lineage>
</organism>
<feature type="transmembrane region" description="Helical" evidence="7">
    <location>
        <begin position="392"/>
        <end position="414"/>
    </location>
</feature>
<dbReference type="EMBL" id="VLLN01000020">
    <property type="protein sequence ID" value="TWJ17585.1"/>
    <property type="molecule type" value="Genomic_DNA"/>
</dbReference>
<evidence type="ECO:0000256" key="5">
    <source>
        <dbReference type="ARBA" id="ARBA00022989"/>
    </source>
</evidence>
<gene>
    <name evidence="8" type="ORF">JN12_02980</name>
</gene>
<evidence type="ECO:0000313" key="9">
    <source>
        <dbReference type="Proteomes" id="UP000319449"/>
    </source>
</evidence>
<comment type="subcellular location">
    <subcellularLocation>
        <location evidence="1">Cell membrane</location>
        <topology evidence="1">Multi-pass membrane protein</topology>
    </subcellularLocation>
</comment>
<keyword evidence="4 7" id="KW-0812">Transmembrane</keyword>